<name>A0A2G3PSB6_WILMA</name>
<dbReference type="EMBL" id="PEBD01000004">
    <property type="protein sequence ID" value="PHV68661.1"/>
    <property type="molecule type" value="Genomic_DNA"/>
</dbReference>
<dbReference type="SUPFAM" id="SSF54506">
    <property type="entry name" value="Diaminopimelate epimerase-like"/>
    <property type="match status" value="1"/>
</dbReference>
<feature type="active site" evidence="1">
    <location>
        <position position="47"/>
    </location>
</feature>
<evidence type="ECO:0000313" key="2">
    <source>
        <dbReference type="EMBL" id="PHV68661.1"/>
    </source>
</evidence>
<accession>A0A2G3PSB6</accession>
<dbReference type="GO" id="GO:0016853">
    <property type="term" value="F:isomerase activity"/>
    <property type="evidence" value="ECO:0007669"/>
    <property type="project" value="TreeGrafter"/>
</dbReference>
<dbReference type="AlphaFoldDB" id="A0A2G3PSB6"/>
<gene>
    <name evidence="2" type="ORF">CSW57_05625</name>
</gene>
<evidence type="ECO:0000256" key="1">
    <source>
        <dbReference type="PIRSR" id="PIRSR016184-1"/>
    </source>
</evidence>
<dbReference type="RefSeq" id="WP_099381776.1">
    <property type="nucleotide sequence ID" value="NZ_PEBD01000004.1"/>
</dbReference>
<reference evidence="2 3" key="1">
    <citation type="submission" date="2017-10" db="EMBL/GenBank/DDBJ databases">
        <title>The draft genome sequence of Williamsia sp. BULT 1.1 isolated from the semi-arid grassland soils from South Africa.</title>
        <authorList>
            <person name="Kabwe M.H."/>
            <person name="Govender N."/>
            <person name="Mutseka Lunga P."/>
            <person name="Vikram S."/>
            <person name="Makhalanyane T.P."/>
        </authorList>
    </citation>
    <scope>NUCLEOTIDE SEQUENCE [LARGE SCALE GENOMIC DNA]</scope>
    <source>
        <strain evidence="2 3">BULT 1.1</strain>
    </source>
</reference>
<dbReference type="InterPro" id="IPR003719">
    <property type="entry name" value="Phenazine_PhzF-like"/>
</dbReference>
<sequence length="282" mass="29624">MPLRPFQQVDVFVSGSLSGNAVAVVFDADGLTDASMAAFANWTNLAETTFFQTPDDPAADYKLRIFTTAEELPFAGHPTLGSAHAWLRAGGVPKGDNIVQECGAGLVTIRSDGDRLAFASPPLVRSGAVDDQDLATIHKALGLAPSDVVASNWVDNGPRWIGLMLTSAQRVLEVRPDFDALGSLNVGVIGSYRGDMPMPADRPDFEVRAFIPGVAAPEDPVTGSLNAGLATWLRGEQAVPASYVASQGTVLGRAGRVYIDDDGTDIWVGGRSATVISGEVDL</sequence>
<dbReference type="PIRSF" id="PIRSF016184">
    <property type="entry name" value="PhzC_PhzF"/>
    <property type="match status" value="1"/>
</dbReference>
<evidence type="ECO:0000313" key="3">
    <source>
        <dbReference type="Proteomes" id="UP000225108"/>
    </source>
</evidence>
<dbReference type="Proteomes" id="UP000225108">
    <property type="component" value="Unassembled WGS sequence"/>
</dbReference>
<organism evidence="2 3">
    <name type="scientific">Williamsia marianensis</name>
    <dbReference type="NCBI Taxonomy" id="85044"/>
    <lineage>
        <taxon>Bacteria</taxon>
        <taxon>Bacillati</taxon>
        <taxon>Actinomycetota</taxon>
        <taxon>Actinomycetes</taxon>
        <taxon>Mycobacteriales</taxon>
        <taxon>Nocardiaceae</taxon>
        <taxon>Williamsia</taxon>
    </lineage>
</organism>
<dbReference type="NCBIfam" id="TIGR00654">
    <property type="entry name" value="PhzF_family"/>
    <property type="match status" value="1"/>
</dbReference>
<dbReference type="GO" id="GO:0005737">
    <property type="term" value="C:cytoplasm"/>
    <property type="evidence" value="ECO:0007669"/>
    <property type="project" value="TreeGrafter"/>
</dbReference>
<protein>
    <submittedName>
        <fullName evidence="2">Phenazine biosynthesis protein PhzF</fullName>
    </submittedName>
</protein>
<proteinExistence type="predicted"/>
<comment type="caution">
    <text evidence="2">The sequence shown here is derived from an EMBL/GenBank/DDBJ whole genome shotgun (WGS) entry which is preliminary data.</text>
</comment>
<dbReference type="PANTHER" id="PTHR13774">
    <property type="entry name" value="PHENAZINE BIOSYNTHESIS PROTEIN"/>
    <property type="match status" value="1"/>
</dbReference>
<dbReference type="Pfam" id="PF02567">
    <property type="entry name" value="PhzC-PhzF"/>
    <property type="match status" value="1"/>
</dbReference>
<dbReference type="PANTHER" id="PTHR13774:SF32">
    <property type="entry name" value="ANTISENSE-ENHANCING SEQUENCE 1"/>
    <property type="match status" value="1"/>
</dbReference>
<dbReference type="Gene3D" id="3.10.310.10">
    <property type="entry name" value="Diaminopimelate Epimerase, Chain A, domain 1"/>
    <property type="match status" value="2"/>
</dbReference>